<evidence type="ECO:0000256" key="1">
    <source>
        <dbReference type="ARBA" id="ARBA00006484"/>
    </source>
</evidence>
<dbReference type="InterPro" id="IPR002347">
    <property type="entry name" value="SDR_fam"/>
</dbReference>
<organism evidence="3 4">
    <name type="scientific">Lithohypha guttulata</name>
    <dbReference type="NCBI Taxonomy" id="1690604"/>
    <lineage>
        <taxon>Eukaryota</taxon>
        <taxon>Fungi</taxon>
        <taxon>Dikarya</taxon>
        <taxon>Ascomycota</taxon>
        <taxon>Pezizomycotina</taxon>
        <taxon>Eurotiomycetes</taxon>
        <taxon>Chaetothyriomycetidae</taxon>
        <taxon>Chaetothyriales</taxon>
        <taxon>Trichomeriaceae</taxon>
        <taxon>Lithohypha</taxon>
    </lineage>
</organism>
<name>A0ABR0JW13_9EURO</name>
<proteinExistence type="inferred from homology"/>
<dbReference type="Gene3D" id="3.40.50.720">
    <property type="entry name" value="NAD(P)-binding Rossmann-like Domain"/>
    <property type="match status" value="1"/>
</dbReference>
<dbReference type="CDD" id="cd05233">
    <property type="entry name" value="SDR_c"/>
    <property type="match status" value="1"/>
</dbReference>
<dbReference type="InterPro" id="IPR020904">
    <property type="entry name" value="Sc_DH/Rdtase_CS"/>
</dbReference>
<dbReference type="PRINTS" id="PR00081">
    <property type="entry name" value="GDHRDH"/>
</dbReference>
<gene>
    <name evidence="3" type="ORF">LTR24_009782</name>
</gene>
<dbReference type="EMBL" id="JAVRRG010000236">
    <property type="protein sequence ID" value="KAK5075889.1"/>
    <property type="molecule type" value="Genomic_DNA"/>
</dbReference>
<dbReference type="Proteomes" id="UP001345013">
    <property type="component" value="Unassembled WGS sequence"/>
</dbReference>
<keyword evidence="2" id="KW-0521">NADP</keyword>
<sequence>MSYSGRLAIIAGGLVRPPGGLGSTIAQSIHSKGAALALLYAPFEASRVDTVLSATFNSTSPENVTTVECDITDEHSVSAAFSAIADYAKSTGTFPSILINAAGYVSVQPLSETSADEARKNILPNLLGPLLCSQAFHKLYTSTSPPDTETAAKPPGRIVSISSQAAHVALDGHAAYCASKAGLNALTRSMALEWGPLGITANTVAPTVVLTELGKKAWADAAKREAMESMIPTGRFAVPGEVAGAVEYLVGDGAGMINGADLRIDGGFTIR</sequence>
<evidence type="ECO:0000313" key="4">
    <source>
        <dbReference type="Proteomes" id="UP001345013"/>
    </source>
</evidence>
<comment type="caution">
    <text evidence="3">The sequence shown here is derived from an EMBL/GenBank/DDBJ whole genome shotgun (WGS) entry which is preliminary data.</text>
</comment>
<dbReference type="Pfam" id="PF13561">
    <property type="entry name" value="adh_short_C2"/>
    <property type="match status" value="1"/>
</dbReference>
<accession>A0ABR0JW13</accession>
<dbReference type="PANTHER" id="PTHR42760:SF122">
    <property type="entry name" value="NAD(P)-BINDING PROTEIN"/>
    <property type="match status" value="1"/>
</dbReference>
<dbReference type="InterPro" id="IPR036291">
    <property type="entry name" value="NAD(P)-bd_dom_sf"/>
</dbReference>
<reference evidence="3 4" key="1">
    <citation type="submission" date="2023-08" db="EMBL/GenBank/DDBJ databases">
        <title>Black Yeasts Isolated from many extreme environments.</title>
        <authorList>
            <person name="Coleine C."/>
            <person name="Stajich J.E."/>
            <person name="Selbmann L."/>
        </authorList>
    </citation>
    <scope>NUCLEOTIDE SEQUENCE [LARGE SCALE GENOMIC DNA]</scope>
    <source>
        <strain evidence="3 4">CCFEE 5885</strain>
    </source>
</reference>
<dbReference type="SUPFAM" id="SSF51735">
    <property type="entry name" value="NAD(P)-binding Rossmann-fold domains"/>
    <property type="match status" value="1"/>
</dbReference>
<evidence type="ECO:0000256" key="2">
    <source>
        <dbReference type="ARBA" id="ARBA00022857"/>
    </source>
</evidence>
<evidence type="ECO:0000313" key="3">
    <source>
        <dbReference type="EMBL" id="KAK5075889.1"/>
    </source>
</evidence>
<dbReference type="PRINTS" id="PR00080">
    <property type="entry name" value="SDRFAMILY"/>
</dbReference>
<protein>
    <submittedName>
        <fullName evidence="3">Uncharacterized protein</fullName>
    </submittedName>
</protein>
<keyword evidence="4" id="KW-1185">Reference proteome</keyword>
<comment type="similarity">
    <text evidence="1">Belongs to the short-chain dehydrogenases/reductases (SDR) family.</text>
</comment>
<dbReference type="PANTHER" id="PTHR42760">
    <property type="entry name" value="SHORT-CHAIN DEHYDROGENASES/REDUCTASES FAMILY MEMBER"/>
    <property type="match status" value="1"/>
</dbReference>
<dbReference type="PROSITE" id="PS00061">
    <property type="entry name" value="ADH_SHORT"/>
    <property type="match status" value="1"/>
</dbReference>